<feature type="non-terminal residue" evidence="8">
    <location>
        <position position="1"/>
    </location>
</feature>
<evidence type="ECO:0000313" key="8">
    <source>
        <dbReference type="EMBL" id="KAG6589532.1"/>
    </source>
</evidence>
<gene>
    <name evidence="8" type="primary">SNAP33</name>
    <name evidence="8" type="ORF">SDJN03_14955</name>
</gene>
<evidence type="ECO:0000256" key="5">
    <source>
        <dbReference type="ARBA" id="ARBA00023136"/>
    </source>
</evidence>
<keyword evidence="4" id="KW-0653">Protein transport</keyword>
<comment type="similarity">
    <text evidence="2">Belongs to the SNAP-25 family.</text>
</comment>
<evidence type="ECO:0000256" key="2">
    <source>
        <dbReference type="ARBA" id="ARBA00009480"/>
    </source>
</evidence>
<dbReference type="GO" id="GO:0016192">
    <property type="term" value="P:vesicle-mediated transport"/>
    <property type="evidence" value="ECO:0007669"/>
    <property type="project" value="UniProtKB-ARBA"/>
</dbReference>
<proteinExistence type="inferred from homology"/>
<dbReference type="EMBL" id="JAGKQH010000010">
    <property type="protein sequence ID" value="KAG6589532.1"/>
    <property type="molecule type" value="Genomic_DNA"/>
</dbReference>
<reference evidence="8 9" key="1">
    <citation type="journal article" date="2021" name="Hortic Res">
        <title>The domestication of Cucurbita argyrosperma as revealed by the genome of its wild relative.</title>
        <authorList>
            <person name="Barrera-Redondo J."/>
            <person name="Sanchez-de la Vega G."/>
            <person name="Aguirre-Liguori J.A."/>
            <person name="Castellanos-Morales G."/>
            <person name="Gutierrez-Guerrero Y.T."/>
            <person name="Aguirre-Dugua X."/>
            <person name="Aguirre-Planter E."/>
            <person name="Tenaillon M.I."/>
            <person name="Lira-Saade R."/>
            <person name="Eguiarte L.E."/>
        </authorList>
    </citation>
    <scope>NUCLEOTIDE SEQUENCE [LARGE SCALE GENOMIC DNA]</scope>
    <source>
        <strain evidence="8">JBR-2021</strain>
    </source>
</reference>
<dbReference type="PROSITE" id="PS50192">
    <property type="entry name" value="T_SNARE"/>
    <property type="match status" value="1"/>
</dbReference>
<evidence type="ECO:0000256" key="3">
    <source>
        <dbReference type="ARBA" id="ARBA00022448"/>
    </source>
</evidence>
<keyword evidence="9" id="KW-1185">Reference proteome</keyword>
<comment type="caution">
    <text evidence="8">The sequence shown here is derived from an EMBL/GenBank/DDBJ whole genome shotgun (WGS) entry which is preliminary data.</text>
</comment>
<keyword evidence="5" id="KW-0472">Membrane</keyword>
<sequence length="394" mass="43807">MSHFRNSPIRFARHGSSQPANPARSTSQPIDSNDNLDKRQKHKSSRITSSHQATVAPNPSSNLFDDHLEKETDSSSHSSYSWSSRNRYKNDFRDSGGLQSQTVEELENYAAYKAEETTNAVNNCLKIAEDMREDATNTLVALHHQGEQITRTHMVTADIDNDLSRGEKLLGSLGGIFSKTWKPKKGRQITGPVIFEGDQAVISRGNHLEQRERLGLSRAPNPRSSRAPHPEPTNSLQKVEVEKVKQEDALSDLSNILGELKGMAVDMGTELDRQNKALDNLFDDADEITIGLLLLESLSIVAHFALFHPENQQVLRWGKSPTILHKVCDLPFVFFSDPELMPVLASTLVAACYECAQNKSVVLQELSIDMLLSLLRSCKNNPPVSAVQSNSTQR</sequence>
<evidence type="ECO:0000259" key="7">
    <source>
        <dbReference type="PROSITE" id="PS50192"/>
    </source>
</evidence>
<dbReference type="PANTHER" id="PTHR19305">
    <property type="entry name" value="SYNAPTOSOMAL ASSOCIATED PROTEIN"/>
    <property type="match status" value="1"/>
</dbReference>
<dbReference type="InterPro" id="IPR044766">
    <property type="entry name" value="NPSN/SNAP25-like_N_SNARE"/>
</dbReference>
<evidence type="ECO:0000256" key="4">
    <source>
        <dbReference type="ARBA" id="ARBA00022927"/>
    </source>
</evidence>
<feature type="compositionally biased region" description="Basic and acidic residues" evidence="6">
    <location>
        <begin position="64"/>
        <end position="74"/>
    </location>
</feature>
<protein>
    <submittedName>
        <fullName evidence="8">SNAP25-likeous protein SNAP33</fullName>
    </submittedName>
</protein>
<name>A0AAV6N1T0_9ROSI</name>
<dbReference type="GO" id="GO:0031201">
    <property type="term" value="C:SNARE complex"/>
    <property type="evidence" value="ECO:0007669"/>
    <property type="project" value="InterPro"/>
</dbReference>
<comment type="subcellular location">
    <subcellularLocation>
        <location evidence="1">Membrane</location>
    </subcellularLocation>
</comment>
<feature type="domain" description="T-SNARE coiled-coil homology" evidence="7">
    <location>
        <begin position="245"/>
        <end position="289"/>
    </location>
</feature>
<organism evidence="8 9">
    <name type="scientific">Cucurbita argyrosperma subsp. sororia</name>
    <dbReference type="NCBI Taxonomy" id="37648"/>
    <lineage>
        <taxon>Eukaryota</taxon>
        <taxon>Viridiplantae</taxon>
        <taxon>Streptophyta</taxon>
        <taxon>Embryophyta</taxon>
        <taxon>Tracheophyta</taxon>
        <taxon>Spermatophyta</taxon>
        <taxon>Magnoliopsida</taxon>
        <taxon>eudicotyledons</taxon>
        <taxon>Gunneridae</taxon>
        <taxon>Pentapetalae</taxon>
        <taxon>rosids</taxon>
        <taxon>fabids</taxon>
        <taxon>Cucurbitales</taxon>
        <taxon>Cucurbitaceae</taxon>
        <taxon>Cucurbiteae</taxon>
        <taxon>Cucurbita</taxon>
    </lineage>
</organism>
<evidence type="ECO:0000256" key="1">
    <source>
        <dbReference type="ARBA" id="ARBA00004370"/>
    </source>
</evidence>
<feature type="region of interest" description="Disordered" evidence="6">
    <location>
        <begin position="1"/>
        <end position="86"/>
    </location>
</feature>
<dbReference type="PANTHER" id="PTHR19305:SF9">
    <property type="entry name" value="SYNAPTOSOMAL-ASSOCIATED PROTEIN 29"/>
    <property type="match status" value="1"/>
</dbReference>
<dbReference type="GO" id="GO:0005484">
    <property type="term" value="F:SNAP receptor activity"/>
    <property type="evidence" value="ECO:0007669"/>
    <property type="project" value="InterPro"/>
</dbReference>
<feature type="region of interest" description="Disordered" evidence="6">
    <location>
        <begin position="206"/>
        <end position="236"/>
    </location>
</feature>
<dbReference type="GO" id="GO:0015031">
    <property type="term" value="P:protein transport"/>
    <property type="evidence" value="ECO:0007669"/>
    <property type="project" value="UniProtKB-KW"/>
</dbReference>
<dbReference type="InterPro" id="IPR000727">
    <property type="entry name" value="T_SNARE_dom"/>
</dbReference>
<dbReference type="FunFam" id="1.20.5.110:FF:000031">
    <property type="entry name" value="SNAP25 homologous protein SNAP33"/>
    <property type="match status" value="1"/>
</dbReference>
<keyword evidence="3" id="KW-0813">Transport</keyword>
<dbReference type="GO" id="GO:0005886">
    <property type="term" value="C:plasma membrane"/>
    <property type="evidence" value="ECO:0007669"/>
    <property type="project" value="TreeGrafter"/>
</dbReference>
<feature type="compositionally biased region" description="Polar residues" evidence="6">
    <location>
        <begin position="46"/>
        <end position="63"/>
    </location>
</feature>
<feature type="compositionally biased region" description="Low complexity" evidence="6">
    <location>
        <begin position="75"/>
        <end position="84"/>
    </location>
</feature>
<feature type="compositionally biased region" description="Basic and acidic residues" evidence="6">
    <location>
        <begin position="206"/>
        <end position="215"/>
    </location>
</feature>
<dbReference type="CDD" id="cd15841">
    <property type="entry name" value="SNARE_Qc"/>
    <property type="match status" value="1"/>
</dbReference>
<dbReference type="SMART" id="SM00397">
    <property type="entry name" value="t_SNARE"/>
    <property type="match status" value="2"/>
</dbReference>
<accession>A0AAV6N1T0</accession>
<dbReference type="CDD" id="cd15861">
    <property type="entry name" value="SNARE_SNAP25N_23N_29N_SEC9N"/>
    <property type="match status" value="1"/>
</dbReference>
<dbReference type="Proteomes" id="UP000685013">
    <property type="component" value="Chromosome 10"/>
</dbReference>
<feature type="compositionally biased region" description="Polar residues" evidence="6">
    <location>
        <begin position="15"/>
        <end position="33"/>
    </location>
</feature>
<evidence type="ECO:0000313" key="9">
    <source>
        <dbReference type="Proteomes" id="UP000685013"/>
    </source>
</evidence>
<dbReference type="AlphaFoldDB" id="A0AAV6N1T0"/>
<evidence type="ECO:0000256" key="6">
    <source>
        <dbReference type="SAM" id="MobiDB-lite"/>
    </source>
</evidence>